<evidence type="ECO:0000313" key="2">
    <source>
        <dbReference type="EMBL" id="KAG5541082.1"/>
    </source>
</evidence>
<dbReference type="EMBL" id="JACTNZ010000007">
    <property type="protein sequence ID" value="KAG5541082.1"/>
    <property type="molecule type" value="Genomic_DNA"/>
</dbReference>
<organism evidence="2 3">
    <name type="scientific">Rhododendron griersonianum</name>
    <dbReference type="NCBI Taxonomy" id="479676"/>
    <lineage>
        <taxon>Eukaryota</taxon>
        <taxon>Viridiplantae</taxon>
        <taxon>Streptophyta</taxon>
        <taxon>Embryophyta</taxon>
        <taxon>Tracheophyta</taxon>
        <taxon>Spermatophyta</taxon>
        <taxon>Magnoliopsida</taxon>
        <taxon>eudicotyledons</taxon>
        <taxon>Gunneridae</taxon>
        <taxon>Pentapetalae</taxon>
        <taxon>asterids</taxon>
        <taxon>Ericales</taxon>
        <taxon>Ericaceae</taxon>
        <taxon>Ericoideae</taxon>
        <taxon>Rhodoreae</taxon>
        <taxon>Rhododendron</taxon>
    </lineage>
</organism>
<evidence type="ECO:0000256" key="1">
    <source>
        <dbReference type="SAM" id="MobiDB-lite"/>
    </source>
</evidence>
<name>A0AAV6JMS5_9ERIC</name>
<feature type="compositionally biased region" description="Basic residues" evidence="1">
    <location>
        <begin position="112"/>
        <end position="124"/>
    </location>
</feature>
<reference evidence="2" key="1">
    <citation type="submission" date="2020-08" db="EMBL/GenBank/DDBJ databases">
        <title>Plant Genome Project.</title>
        <authorList>
            <person name="Zhang R.-G."/>
        </authorList>
    </citation>
    <scope>NUCLEOTIDE SEQUENCE</scope>
    <source>
        <strain evidence="2">WSP0</strain>
        <tissue evidence="2">Leaf</tissue>
    </source>
</reference>
<dbReference type="Proteomes" id="UP000823749">
    <property type="component" value="Chromosome 7"/>
</dbReference>
<evidence type="ECO:0000313" key="3">
    <source>
        <dbReference type="Proteomes" id="UP000823749"/>
    </source>
</evidence>
<protein>
    <submittedName>
        <fullName evidence="2">Uncharacterized protein</fullName>
    </submittedName>
</protein>
<feature type="compositionally biased region" description="Polar residues" evidence="1">
    <location>
        <begin position="193"/>
        <end position="206"/>
    </location>
</feature>
<dbReference type="AlphaFoldDB" id="A0AAV6JMS5"/>
<sequence length="240" mass="26703">MQRYTTYFSHSSGGATVTPTSDLGREKRGKRYGKIRHGHRHVRCMRREYRKRGKRKLPTEVIQRCYHVAIDIDPQQVEMALSNAKVYGFVVGDFIQLAPSLKTGIISPNKLRTKLMGHQSRKKKEGSNSSRTFPSKLEDSEFAKNSLLATKSGDFDEEVSSSEVSSVKLSSNAMPEAGQADLGTFQPKENTKLHQFSKSDSGNSSAVHPVRSLGEGNLDYDSIARSSSFESKEKGQCKIP</sequence>
<feature type="region of interest" description="Disordered" evidence="1">
    <location>
        <begin position="166"/>
        <end position="219"/>
    </location>
</feature>
<accession>A0AAV6JMS5</accession>
<comment type="caution">
    <text evidence="2">The sequence shown here is derived from an EMBL/GenBank/DDBJ whole genome shotgun (WGS) entry which is preliminary data.</text>
</comment>
<proteinExistence type="predicted"/>
<keyword evidence="3" id="KW-1185">Reference proteome</keyword>
<feature type="compositionally biased region" description="Polar residues" evidence="1">
    <location>
        <begin position="1"/>
        <end position="21"/>
    </location>
</feature>
<feature type="region of interest" description="Disordered" evidence="1">
    <location>
        <begin position="112"/>
        <end position="136"/>
    </location>
</feature>
<gene>
    <name evidence="2" type="ORF">RHGRI_021087</name>
</gene>
<feature type="region of interest" description="Disordered" evidence="1">
    <location>
        <begin position="1"/>
        <end position="25"/>
    </location>
</feature>